<dbReference type="RefSeq" id="WP_152422988.1">
    <property type="nucleotide sequence ID" value="NZ_BAABDY010000005.1"/>
</dbReference>
<comment type="caution">
    <text evidence="1">The sequence shown here is derived from an EMBL/GenBank/DDBJ whole genome shotgun (WGS) entry which is preliminary data.</text>
</comment>
<accession>A0ABU2F5L3</accession>
<evidence type="ECO:0000313" key="2">
    <source>
        <dbReference type="Proteomes" id="UP001248536"/>
    </source>
</evidence>
<reference evidence="1 2" key="1">
    <citation type="submission" date="2022-06" db="EMBL/GenBank/DDBJ databases">
        <title>Haloarcula sp. a new haloarchaeum isolate from saline soil.</title>
        <authorList>
            <person name="Strakova D."/>
            <person name="Galisteo C."/>
            <person name="Sanchez-Porro C."/>
            <person name="Ventosa A."/>
        </authorList>
    </citation>
    <scope>NUCLEOTIDE SEQUENCE [LARGE SCALE GENOMIC DNA]</scope>
    <source>
        <strain evidence="1 2">JCM 15760</strain>
    </source>
</reference>
<proteinExistence type="predicted"/>
<protein>
    <submittedName>
        <fullName evidence="1">Uncharacterized protein</fullName>
    </submittedName>
</protein>
<keyword evidence="2" id="KW-1185">Reference proteome</keyword>
<evidence type="ECO:0000313" key="1">
    <source>
        <dbReference type="EMBL" id="MDS0255766.1"/>
    </source>
</evidence>
<name>A0ABU2F5L3_HALAR</name>
<sequence length="63" mass="6764">MNTIDGRLISIVAIPTICVTYCLGWRIISTIPTSEIPITVVVPEKSDIRPMNPVSPALIGSLS</sequence>
<dbReference type="Proteomes" id="UP001248536">
    <property type="component" value="Unassembled WGS sequence"/>
</dbReference>
<organism evidence="1 2">
    <name type="scientific">Haloarcula argentinensis</name>
    <dbReference type="NCBI Taxonomy" id="43776"/>
    <lineage>
        <taxon>Archaea</taxon>
        <taxon>Methanobacteriati</taxon>
        <taxon>Methanobacteriota</taxon>
        <taxon>Stenosarchaea group</taxon>
        <taxon>Halobacteria</taxon>
        <taxon>Halobacteriales</taxon>
        <taxon>Haloarculaceae</taxon>
        <taxon>Haloarcula</taxon>
    </lineage>
</organism>
<dbReference type="EMBL" id="JAMQCP010000005">
    <property type="protein sequence ID" value="MDS0255766.1"/>
    <property type="molecule type" value="Genomic_DNA"/>
</dbReference>
<gene>
    <name evidence="1" type="ORF">NC662_18835</name>
</gene>